<dbReference type="GO" id="GO:0005634">
    <property type="term" value="C:nucleus"/>
    <property type="evidence" value="ECO:0007669"/>
    <property type="project" value="TreeGrafter"/>
</dbReference>
<dbReference type="SMART" id="SM00248">
    <property type="entry name" value="ANK"/>
    <property type="match status" value="3"/>
</dbReference>
<feature type="repeat" description="ANK" evidence="3">
    <location>
        <begin position="66"/>
        <end position="98"/>
    </location>
</feature>
<dbReference type="Pfam" id="PF12796">
    <property type="entry name" value="Ank_2"/>
    <property type="match status" value="1"/>
</dbReference>
<keyword evidence="2 3" id="KW-0040">ANK repeat</keyword>
<dbReference type="InterPro" id="IPR036770">
    <property type="entry name" value="Ankyrin_rpt-contain_sf"/>
</dbReference>
<dbReference type="GeneID" id="20077804"/>
<protein>
    <submittedName>
        <fullName evidence="4">Uncharacterized protein</fullName>
    </submittedName>
</protein>
<reference evidence="4" key="1">
    <citation type="submission" date="2013-12" db="EMBL/GenBank/DDBJ databases">
        <title>The Genome Sequence of Aphanomyces invadans NJM9701.</title>
        <authorList>
            <consortium name="The Broad Institute Genomics Platform"/>
            <person name="Russ C."/>
            <person name="Tyler B."/>
            <person name="van West P."/>
            <person name="Dieguez-Uribeondo J."/>
            <person name="Young S.K."/>
            <person name="Zeng Q."/>
            <person name="Gargeya S."/>
            <person name="Fitzgerald M."/>
            <person name="Abouelleil A."/>
            <person name="Alvarado L."/>
            <person name="Chapman S.B."/>
            <person name="Gainer-Dewar J."/>
            <person name="Goldberg J."/>
            <person name="Griggs A."/>
            <person name="Gujja S."/>
            <person name="Hansen M."/>
            <person name="Howarth C."/>
            <person name="Imamovic A."/>
            <person name="Ireland A."/>
            <person name="Larimer J."/>
            <person name="McCowan C."/>
            <person name="Murphy C."/>
            <person name="Pearson M."/>
            <person name="Poon T.W."/>
            <person name="Priest M."/>
            <person name="Roberts A."/>
            <person name="Saif S."/>
            <person name="Shea T."/>
            <person name="Sykes S."/>
            <person name="Wortman J."/>
            <person name="Nusbaum C."/>
            <person name="Birren B."/>
        </authorList>
    </citation>
    <scope>NUCLEOTIDE SEQUENCE [LARGE SCALE GENOMIC DNA]</scope>
    <source>
        <strain evidence="4">NJM9701</strain>
    </source>
</reference>
<dbReference type="AlphaFoldDB" id="A0A024UVV0"/>
<dbReference type="PROSITE" id="PS50088">
    <property type="entry name" value="ANK_REPEAT"/>
    <property type="match status" value="1"/>
</dbReference>
<evidence type="ECO:0000256" key="1">
    <source>
        <dbReference type="ARBA" id="ARBA00022737"/>
    </source>
</evidence>
<dbReference type="PANTHER" id="PTHR24201:SF2">
    <property type="entry name" value="ANKYRIN REPEAT DOMAIN-CONTAINING PROTEIN 42"/>
    <property type="match status" value="1"/>
</dbReference>
<accession>A0A024UVV0</accession>
<evidence type="ECO:0000313" key="4">
    <source>
        <dbReference type="EMBL" id="ETW10449.1"/>
    </source>
</evidence>
<dbReference type="STRING" id="157072.A0A024UVV0"/>
<dbReference type="InterPro" id="IPR050776">
    <property type="entry name" value="Ank_Repeat/CDKN_Inhibitor"/>
</dbReference>
<dbReference type="SUPFAM" id="SSF48403">
    <property type="entry name" value="Ankyrin repeat"/>
    <property type="match status" value="1"/>
</dbReference>
<dbReference type="InterPro" id="IPR002110">
    <property type="entry name" value="Ankyrin_rpt"/>
</dbReference>
<dbReference type="PROSITE" id="PS50297">
    <property type="entry name" value="ANK_REP_REGION"/>
    <property type="match status" value="1"/>
</dbReference>
<dbReference type="OrthoDB" id="76974at2759"/>
<evidence type="ECO:0000256" key="2">
    <source>
        <dbReference type="ARBA" id="ARBA00023043"/>
    </source>
</evidence>
<keyword evidence="1" id="KW-0677">Repeat</keyword>
<dbReference type="PANTHER" id="PTHR24201">
    <property type="entry name" value="ANK_REP_REGION DOMAIN-CONTAINING PROTEIN"/>
    <property type="match status" value="1"/>
</dbReference>
<dbReference type="Gene3D" id="1.25.40.20">
    <property type="entry name" value="Ankyrin repeat-containing domain"/>
    <property type="match status" value="1"/>
</dbReference>
<sequence length="227" mass="25289">MFMQASRAANMREMDQLYDLFGSLFVTARDPATLDTHSHLVARRGRTDILAWLVHRGIDLDATNCVGHTCIHEAAAHGHIDTVVWLMDQGSNIFALNYKGMSALDLASQVNLDHATVLRTHVRRSHDSNQLWDDGDDLCDEAMPTIATKHCPLKQAQDLLVQALVQRNLTEPTVGLEILELHCPESLETVRRALDMTPMDVAVVMASNSKLILAHQARCTTDNQMDL</sequence>
<proteinExistence type="predicted"/>
<dbReference type="VEuPathDB" id="FungiDB:H310_00754"/>
<evidence type="ECO:0000256" key="3">
    <source>
        <dbReference type="PROSITE-ProRule" id="PRU00023"/>
    </source>
</evidence>
<gene>
    <name evidence="4" type="ORF">H310_00754</name>
</gene>
<organism evidence="4">
    <name type="scientific">Aphanomyces invadans</name>
    <dbReference type="NCBI Taxonomy" id="157072"/>
    <lineage>
        <taxon>Eukaryota</taxon>
        <taxon>Sar</taxon>
        <taxon>Stramenopiles</taxon>
        <taxon>Oomycota</taxon>
        <taxon>Saprolegniomycetes</taxon>
        <taxon>Saprolegniales</taxon>
        <taxon>Verrucalvaceae</taxon>
        <taxon>Aphanomyces</taxon>
    </lineage>
</organism>
<dbReference type="RefSeq" id="XP_008861860.1">
    <property type="nucleotide sequence ID" value="XM_008863638.1"/>
</dbReference>
<dbReference type="EMBL" id="KI913952">
    <property type="protein sequence ID" value="ETW10449.1"/>
    <property type="molecule type" value="Genomic_DNA"/>
</dbReference>
<name>A0A024UVV0_9STRA</name>